<keyword evidence="1" id="KW-0704">Schiff base</keyword>
<name>X1PCI8_9ZZZZ</name>
<organism evidence="2">
    <name type="scientific">marine sediment metagenome</name>
    <dbReference type="NCBI Taxonomy" id="412755"/>
    <lineage>
        <taxon>unclassified sequences</taxon>
        <taxon>metagenomes</taxon>
        <taxon>ecological metagenomes</taxon>
    </lineage>
</organism>
<dbReference type="SUPFAM" id="SSF51569">
    <property type="entry name" value="Aldolase"/>
    <property type="match status" value="1"/>
</dbReference>
<protein>
    <recommendedName>
        <fullName evidence="3">Transaldolase</fullName>
    </recommendedName>
</protein>
<comment type="caution">
    <text evidence="2">The sequence shown here is derived from an EMBL/GenBank/DDBJ whole genome shotgun (WGS) entry which is preliminary data.</text>
</comment>
<evidence type="ECO:0000313" key="2">
    <source>
        <dbReference type="EMBL" id="GAI28624.1"/>
    </source>
</evidence>
<feature type="non-terminal residue" evidence="2">
    <location>
        <position position="1"/>
    </location>
</feature>
<sequence>DVKYVKELIGPYTINTIPQVTLDAFTDHGKPRLSLEENLSGVEEVLSRMEKAGIDLDEVCETLQRKGVEAFEKSFQNLHKLFF</sequence>
<dbReference type="PANTHER" id="PTHR10683:SF31">
    <property type="entry name" value="TRANSALDOLASE"/>
    <property type="match status" value="1"/>
</dbReference>
<dbReference type="Pfam" id="PF00923">
    <property type="entry name" value="TAL_FSA"/>
    <property type="match status" value="1"/>
</dbReference>
<dbReference type="GO" id="GO:0005975">
    <property type="term" value="P:carbohydrate metabolic process"/>
    <property type="evidence" value="ECO:0007669"/>
    <property type="project" value="InterPro"/>
</dbReference>
<dbReference type="PANTHER" id="PTHR10683">
    <property type="entry name" value="TRANSALDOLASE"/>
    <property type="match status" value="1"/>
</dbReference>
<accession>X1PCI8</accession>
<evidence type="ECO:0008006" key="3">
    <source>
        <dbReference type="Google" id="ProtNLM"/>
    </source>
</evidence>
<dbReference type="InterPro" id="IPR001585">
    <property type="entry name" value="TAL/FSA"/>
</dbReference>
<dbReference type="AlphaFoldDB" id="X1PCI8"/>
<evidence type="ECO:0000256" key="1">
    <source>
        <dbReference type="ARBA" id="ARBA00023270"/>
    </source>
</evidence>
<dbReference type="EMBL" id="BARV01014030">
    <property type="protein sequence ID" value="GAI28624.1"/>
    <property type="molecule type" value="Genomic_DNA"/>
</dbReference>
<dbReference type="InterPro" id="IPR013785">
    <property type="entry name" value="Aldolase_TIM"/>
</dbReference>
<reference evidence="2" key="1">
    <citation type="journal article" date="2014" name="Front. Microbiol.">
        <title>High frequency of phylogenetically diverse reductive dehalogenase-homologous genes in deep subseafloor sedimentary metagenomes.</title>
        <authorList>
            <person name="Kawai M."/>
            <person name="Futagami T."/>
            <person name="Toyoda A."/>
            <person name="Takaki Y."/>
            <person name="Nishi S."/>
            <person name="Hori S."/>
            <person name="Arai W."/>
            <person name="Tsubouchi T."/>
            <person name="Morono Y."/>
            <person name="Uchiyama I."/>
            <person name="Ito T."/>
            <person name="Fujiyama A."/>
            <person name="Inagaki F."/>
            <person name="Takami H."/>
        </authorList>
    </citation>
    <scope>NUCLEOTIDE SEQUENCE</scope>
    <source>
        <strain evidence="2">Expedition CK06-06</strain>
    </source>
</reference>
<proteinExistence type="predicted"/>
<gene>
    <name evidence="2" type="ORF">S06H3_24863</name>
</gene>
<dbReference type="Gene3D" id="3.20.20.70">
    <property type="entry name" value="Aldolase class I"/>
    <property type="match status" value="1"/>
</dbReference>